<protein>
    <submittedName>
        <fullName evidence="2">Uncharacterized protein</fullName>
    </submittedName>
</protein>
<evidence type="ECO:0000313" key="2">
    <source>
        <dbReference type="EMBL" id="CAG2060340.1"/>
    </source>
</evidence>
<evidence type="ECO:0000256" key="1">
    <source>
        <dbReference type="SAM" id="MobiDB-lite"/>
    </source>
</evidence>
<name>A0ABN7P355_TIMPD</name>
<feature type="compositionally biased region" description="Basic and acidic residues" evidence="1">
    <location>
        <begin position="13"/>
        <end position="32"/>
    </location>
</feature>
<sequence length="84" mass="9835">MLKFLTHKLRTHTLNEDHPHQDKAEDTDRDSGTESDDEHGETEDPESSFEFSARNKNKFRQVSTTAHHSRIWNSRRQKNFIGGI</sequence>
<dbReference type="Proteomes" id="UP001153148">
    <property type="component" value="Unassembled WGS sequence"/>
</dbReference>
<feature type="compositionally biased region" description="Basic residues" evidence="1">
    <location>
        <begin position="1"/>
        <end position="11"/>
    </location>
</feature>
<feature type="compositionally biased region" description="Acidic residues" evidence="1">
    <location>
        <begin position="33"/>
        <end position="47"/>
    </location>
</feature>
<evidence type="ECO:0000313" key="3">
    <source>
        <dbReference type="Proteomes" id="UP001153148"/>
    </source>
</evidence>
<gene>
    <name evidence="2" type="ORF">TPAB3V08_LOCUS7297</name>
</gene>
<proteinExistence type="predicted"/>
<dbReference type="EMBL" id="CAJPIN010012123">
    <property type="protein sequence ID" value="CAG2060340.1"/>
    <property type="molecule type" value="Genomic_DNA"/>
</dbReference>
<feature type="compositionally biased region" description="Basic residues" evidence="1">
    <location>
        <begin position="67"/>
        <end position="78"/>
    </location>
</feature>
<reference evidence="2" key="1">
    <citation type="submission" date="2021-03" db="EMBL/GenBank/DDBJ databases">
        <authorList>
            <person name="Tran Van P."/>
        </authorList>
    </citation>
    <scope>NUCLEOTIDE SEQUENCE</scope>
</reference>
<keyword evidence="3" id="KW-1185">Reference proteome</keyword>
<organism evidence="2 3">
    <name type="scientific">Timema podura</name>
    <name type="common">Walking stick</name>
    <dbReference type="NCBI Taxonomy" id="61482"/>
    <lineage>
        <taxon>Eukaryota</taxon>
        <taxon>Metazoa</taxon>
        <taxon>Ecdysozoa</taxon>
        <taxon>Arthropoda</taxon>
        <taxon>Hexapoda</taxon>
        <taxon>Insecta</taxon>
        <taxon>Pterygota</taxon>
        <taxon>Neoptera</taxon>
        <taxon>Polyneoptera</taxon>
        <taxon>Phasmatodea</taxon>
        <taxon>Timematodea</taxon>
        <taxon>Timematoidea</taxon>
        <taxon>Timematidae</taxon>
        <taxon>Timema</taxon>
    </lineage>
</organism>
<feature type="region of interest" description="Disordered" evidence="1">
    <location>
        <begin position="1"/>
        <end position="84"/>
    </location>
</feature>
<accession>A0ABN7P355</accession>
<comment type="caution">
    <text evidence="2">The sequence shown here is derived from an EMBL/GenBank/DDBJ whole genome shotgun (WGS) entry which is preliminary data.</text>
</comment>